<feature type="transmembrane region" description="Helical" evidence="2">
    <location>
        <begin position="130"/>
        <end position="152"/>
    </location>
</feature>
<evidence type="ECO:0000256" key="2">
    <source>
        <dbReference type="SAM" id="Phobius"/>
    </source>
</evidence>
<feature type="transmembrane region" description="Helical" evidence="2">
    <location>
        <begin position="92"/>
        <end position="110"/>
    </location>
</feature>
<feature type="region of interest" description="Disordered" evidence="1">
    <location>
        <begin position="157"/>
        <end position="183"/>
    </location>
</feature>
<gene>
    <name evidence="3" type="ORF">ACH4F9_31390</name>
</gene>
<organism evidence="3 4">
    <name type="scientific">Streptomyces longisporoflavus</name>
    <dbReference type="NCBI Taxonomy" id="28044"/>
    <lineage>
        <taxon>Bacteria</taxon>
        <taxon>Bacillati</taxon>
        <taxon>Actinomycetota</taxon>
        <taxon>Actinomycetes</taxon>
        <taxon>Kitasatosporales</taxon>
        <taxon>Streptomycetaceae</taxon>
        <taxon>Streptomyces</taxon>
    </lineage>
</organism>
<name>A0ABW7QWX7_9ACTN</name>
<keyword evidence="2" id="KW-0812">Transmembrane</keyword>
<keyword evidence="4" id="KW-1185">Reference proteome</keyword>
<evidence type="ECO:0000313" key="3">
    <source>
        <dbReference type="EMBL" id="MFH8549521.1"/>
    </source>
</evidence>
<evidence type="ECO:0000313" key="4">
    <source>
        <dbReference type="Proteomes" id="UP001610818"/>
    </source>
</evidence>
<feature type="transmembrane region" description="Helical" evidence="2">
    <location>
        <begin position="59"/>
        <end position="80"/>
    </location>
</feature>
<sequence>MKLSRPARRATLVVHVTAAAGWLGLTLGLLALAFAAITTGSAATAEAAVRSMKLFADWLVIPLALSTLLSGLVLSLGTPWGLARHRWVYAKFWLTLATTAASAFALRPGLNDTMAAVSAGSPVTDPSGLIAGPVVSLSAYLFMTVISVLKPWGLTRRGRKQRDQKKRASTHKPVDAKVMRQTA</sequence>
<accession>A0ABW7QWX7</accession>
<dbReference type="RefSeq" id="WP_397715942.1">
    <property type="nucleotide sequence ID" value="NZ_JBIRGN010000006.1"/>
</dbReference>
<proteinExistence type="predicted"/>
<comment type="caution">
    <text evidence="3">The sequence shown here is derived from an EMBL/GenBank/DDBJ whole genome shotgun (WGS) entry which is preliminary data.</text>
</comment>
<feature type="compositionally biased region" description="Basic residues" evidence="1">
    <location>
        <begin position="157"/>
        <end position="170"/>
    </location>
</feature>
<keyword evidence="2" id="KW-0472">Membrane</keyword>
<feature type="compositionally biased region" description="Basic and acidic residues" evidence="1">
    <location>
        <begin position="172"/>
        <end position="183"/>
    </location>
</feature>
<keyword evidence="2" id="KW-1133">Transmembrane helix</keyword>
<reference evidence="3 4" key="1">
    <citation type="submission" date="2024-10" db="EMBL/GenBank/DDBJ databases">
        <title>The Natural Products Discovery Center: Release of the First 8490 Sequenced Strains for Exploring Actinobacteria Biosynthetic Diversity.</title>
        <authorList>
            <person name="Kalkreuter E."/>
            <person name="Kautsar S.A."/>
            <person name="Yang D."/>
            <person name="Bader C.D."/>
            <person name="Teijaro C.N."/>
            <person name="Fluegel L."/>
            <person name="Davis C.M."/>
            <person name="Simpson J.R."/>
            <person name="Lauterbach L."/>
            <person name="Steele A.D."/>
            <person name="Gui C."/>
            <person name="Meng S."/>
            <person name="Li G."/>
            <person name="Viehrig K."/>
            <person name="Ye F."/>
            <person name="Su P."/>
            <person name="Kiefer A.F."/>
            <person name="Nichols A."/>
            <person name="Cepeda A.J."/>
            <person name="Yan W."/>
            <person name="Fan B."/>
            <person name="Jiang Y."/>
            <person name="Adhikari A."/>
            <person name="Zheng C.-J."/>
            <person name="Schuster L."/>
            <person name="Cowan T.M."/>
            <person name="Smanski M.J."/>
            <person name="Chevrette M.G."/>
            <person name="De Carvalho L.P.S."/>
            <person name="Shen B."/>
        </authorList>
    </citation>
    <scope>NUCLEOTIDE SEQUENCE [LARGE SCALE GENOMIC DNA]</scope>
    <source>
        <strain evidence="3 4">NPDC017990</strain>
    </source>
</reference>
<dbReference type="Proteomes" id="UP001610818">
    <property type="component" value="Unassembled WGS sequence"/>
</dbReference>
<dbReference type="EMBL" id="JBIRGQ010000006">
    <property type="protein sequence ID" value="MFH8549521.1"/>
    <property type="molecule type" value="Genomic_DNA"/>
</dbReference>
<protein>
    <submittedName>
        <fullName evidence="3">DUF2269 domain-containing protein</fullName>
    </submittedName>
</protein>
<evidence type="ECO:0000256" key="1">
    <source>
        <dbReference type="SAM" id="MobiDB-lite"/>
    </source>
</evidence>